<dbReference type="RefSeq" id="WP_344062530.1">
    <property type="nucleotide sequence ID" value="NZ_BAAAPN010000021.1"/>
</dbReference>
<protein>
    <submittedName>
        <fullName evidence="2">Uncharacterized protein</fullName>
    </submittedName>
</protein>
<keyword evidence="1" id="KW-0732">Signal</keyword>
<evidence type="ECO:0000313" key="3">
    <source>
        <dbReference type="Proteomes" id="UP001501475"/>
    </source>
</evidence>
<keyword evidence="3" id="KW-1185">Reference proteome</keyword>
<feature type="signal peptide" evidence="1">
    <location>
        <begin position="1"/>
        <end position="23"/>
    </location>
</feature>
<reference evidence="2 3" key="1">
    <citation type="journal article" date="2019" name="Int. J. Syst. Evol. Microbiol.">
        <title>The Global Catalogue of Microorganisms (GCM) 10K type strain sequencing project: providing services to taxonomists for standard genome sequencing and annotation.</title>
        <authorList>
            <consortium name="The Broad Institute Genomics Platform"/>
            <consortium name="The Broad Institute Genome Sequencing Center for Infectious Disease"/>
            <person name="Wu L."/>
            <person name="Ma J."/>
        </authorList>
    </citation>
    <scope>NUCLEOTIDE SEQUENCE [LARGE SCALE GENOMIC DNA]</scope>
    <source>
        <strain evidence="2 3">JCM 15591</strain>
    </source>
</reference>
<name>A0ABN2K7Z2_9MICO</name>
<gene>
    <name evidence="2" type="ORF">GCM10009810_08260</name>
</gene>
<feature type="chain" id="PRO_5045787496" evidence="1">
    <location>
        <begin position="24"/>
        <end position="401"/>
    </location>
</feature>
<dbReference type="Proteomes" id="UP001501475">
    <property type="component" value="Unassembled WGS sequence"/>
</dbReference>
<sequence length="401" mass="42537">MKSTRTRAIVVTATMALTLSAAAAPTFAASSPAASSRAASSAAQKYTYDFRTGATTDPQAAPIVKKLLAALPKDWQARRAAFLAKTGAEPGPVGRSIEAQLTGAKCEPTTLNAYVEKITAGIPLPRLFVLALVGAFDYPTYDALIYGSRTDADYSLTPGTTGKVRYTTSVARGFWDIKSGDIAVMGMHSNMVVDRARVIRTVQTIFGVSAADAAQFADLIIPLILDTKQLRDGNNPMFSLNAFAFTAEGQAGLEGIGDRIVMGEGMIKALRDTGNIEVGPQMVLSHEYGHHVQFENHAYPAQTSPENTRMMELMADAYGAYLDSHREGLNFNAERVNGAIALAHLVGDCAVNNPGHHGTPSQRAAAASWGASLAKSNGTTVLPSKQVQALFLKALPAILKH</sequence>
<evidence type="ECO:0000256" key="1">
    <source>
        <dbReference type="SAM" id="SignalP"/>
    </source>
</evidence>
<proteinExistence type="predicted"/>
<organism evidence="2 3">
    <name type="scientific">Nostocoides vanveenii</name>
    <dbReference type="NCBI Taxonomy" id="330835"/>
    <lineage>
        <taxon>Bacteria</taxon>
        <taxon>Bacillati</taxon>
        <taxon>Actinomycetota</taxon>
        <taxon>Actinomycetes</taxon>
        <taxon>Micrococcales</taxon>
        <taxon>Intrasporangiaceae</taxon>
        <taxon>Nostocoides</taxon>
    </lineage>
</organism>
<accession>A0ABN2K7Z2</accession>
<evidence type="ECO:0000313" key="2">
    <source>
        <dbReference type="EMBL" id="GAA1750232.1"/>
    </source>
</evidence>
<dbReference type="EMBL" id="BAAAPN010000021">
    <property type="protein sequence ID" value="GAA1750232.1"/>
    <property type="molecule type" value="Genomic_DNA"/>
</dbReference>
<comment type="caution">
    <text evidence="2">The sequence shown here is derived from an EMBL/GenBank/DDBJ whole genome shotgun (WGS) entry which is preliminary data.</text>
</comment>